<keyword evidence="3" id="KW-1185">Reference proteome</keyword>
<dbReference type="RefSeq" id="WP_166652531.1">
    <property type="nucleotide sequence ID" value="NZ_SNZR01000014.1"/>
</dbReference>
<comment type="caution">
    <text evidence="2">The sequence shown here is derived from an EMBL/GenBank/DDBJ whole genome shotgun (WGS) entry which is preliminary data.</text>
</comment>
<dbReference type="InterPro" id="IPR037401">
    <property type="entry name" value="SnoaL-like"/>
</dbReference>
<dbReference type="SUPFAM" id="SSF54427">
    <property type="entry name" value="NTF2-like"/>
    <property type="match status" value="1"/>
</dbReference>
<dbReference type="InterPro" id="IPR032710">
    <property type="entry name" value="NTF2-like_dom_sf"/>
</dbReference>
<dbReference type="PANTHER" id="PTHR41252">
    <property type="entry name" value="BLR2505 PROTEIN"/>
    <property type="match status" value="1"/>
</dbReference>
<reference evidence="2 3" key="1">
    <citation type="submission" date="2019-03" db="EMBL/GenBank/DDBJ databases">
        <title>Genomic Encyclopedia of Type Strains, Phase IV (KMG-IV): sequencing the most valuable type-strain genomes for metagenomic binning, comparative biology and taxonomic classification.</title>
        <authorList>
            <person name="Goeker M."/>
        </authorList>
    </citation>
    <scope>NUCLEOTIDE SEQUENCE [LARGE SCALE GENOMIC DNA]</scope>
    <source>
        <strain evidence="2 3">DSM 25903</strain>
    </source>
</reference>
<dbReference type="Gene3D" id="3.10.450.50">
    <property type="match status" value="1"/>
</dbReference>
<organism evidence="2 3">
    <name type="scientific">Enterovirga rhinocerotis</name>
    <dbReference type="NCBI Taxonomy" id="1339210"/>
    <lineage>
        <taxon>Bacteria</taxon>
        <taxon>Pseudomonadati</taxon>
        <taxon>Pseudomonadota</taxon>
        <taxon>Alphaproteobacteria</taxon>
        <taxon>Hyphomicrobiales</taxon>
        <taxon>Methylobacteriaceae</taxon>
        <taxon>Enterovirga</taxon>
    </lineage>
</organism>
<dbReference type="PANTHER" id="PTHR41252:SF1">
    <property type="entry name" value="BLR2505 PROTEIN"/>
    <property type="match status" value="1"/>
</dbReference>
<feature type="domain" description="SnoaL-like" evidence="1">
    <location>
        <begin position="12"/>
        <end position="119"/>
    </location>
</feature>
<proteinExistence type="predicted"/>
<keyword evidence="2" id="KW-0413">Isomerase</keyword>
<evidence type="ECO:0000313" key="3">
    <source>
        <dbReference type="Proteomes" id="UP000295122"/>
    </source>
</evidence>
<protein>
    <submittedName>
        <fullName evidence="2">Ketosteroid isomerase-like protein</fullName>
    </submittedName>
</protein>
<dbReference type="EMBL" id="SNZR01000014">
    <property type="protein sequence ID" value="TDR89054.1"/>
    <property type="molecule type" value="Genomic_DNA"/>
</dbReference>
<gene>
    <name evidence="2" type="ORF">EV668_3539</name>
</gene>
<name>A0A4R7BTI4_9HYPH</name>
<dbReference type="AlphaFoldDB" id="A0A4R7BTI4"/>
<evidence type="ECO:0000259" key="1">
    <source>
        <dbReference type="Pfam" id="PF12680"/>
    </source>
</evidence>
<dbReference type="Proteomes" id="UP000295122">
    <property type="component" value="Unassembled WGS sequence"/>
</dbReference>
<accession>A0A4R7BTI4</accession>
<evidence type="ECO:0000313" key="2">
    <source>
        <dbReference type="EMBL" id="TDR89054.1"/>
    </source>
</evidence>
<sequence length="135" mass="14454">MVTKSEVEALLRAAYAARQRGDLDEVMGFFGEGAHFSVSGSAAASPVPTVASGSAAICEVLRRLVSAFEFKEATIVSLVVDGAEAAVHWHVHVRSLATGEEAETDILDMLRIEDGRIVSLRQFADTALINRLLGR</sequence>
<dbReference type="Pfam" id="PF12680">
    <property type="entry name" value="SnoaL_2"/>
    <property type="match status" value="1"/>
</dbReference>
<dbReference type="GO" id="GO:0016853">
    <property type="term" value="F:isomerase activity"/>
    <property type="evidence" value="ECO:0007669"/>
    <property type="project" value="UniProtKB-KW"/>
</dbReference>